<gene>
    <name evidence="17" type="primary">txxe 1041-yesM5</name>
    <name evidence="17" type="ORF">TXXE_05445</name>
</gene>
<evidence type="ECO:0000313" key="17">
    <source>
        <dbReference type="EMBL" id="CAG5081783.1"/>
    </source>
</evidence>
<evidence type="ECO:0000256" key="9">
    <source>
        <dbReference type="ARBA" id="ARBA00022777"/>
    </source>
</evidence>
<feature type="domain" description="Histidine kinase" evidence="15">
    <location>
        <begin position="376"/>
        <end position="600"/>
    </location>
</feature>
<comment type="subcellular location">
    <subcellularLocation>
        <location evidence="2">Cell membrane</location>
        <topology evidence="2">Multi-pass membrane protein</topology>
    </subcellularLocation>
</comment>
<dbReference type="Pfam" id="PF00672">
    <property type="entry name" value="HAMP"/>
    <property type="match status" value="1"/>
</dbReference>
<dbReference type="SMART" id="SM00304">
    <property type="entry name" value="HAMP"/>
    <property type="match status" value="1"/>
</dbReference>
<evidence type="ECO:0000256" key="13">
    <source>
        <dbReference type="ARBA" id="ARBA00023136"/>
    </source>
</evidence>
<name>A0ABN7RSE4_THEXY</name>
<dbReference type="PROSITE" id="PS50109">
    <property type="entry name" value="HIS_KIN"/>
    <property type="match status" value="1"/>
</dbReference>
<sequence length="612" mass="70331">MKTFYRSSLRNKLIAFLLASIVLPISISILITYNYTKESVKSYYIRENTNLMHQGAVNLLGYLERINEASLLTYNNLSDKYSLYQLIQNGTQSYLEEREMYRNLQFMANSVKEIEQIYLYSAMEDHSYRYAYKLLRSTPGQTYIPDLDEERDAQIEAVHASHEYGIEKPKFPYHLSKEVFSFHRKILNAPTGEVLGIMSIDIRTDMIREISSMLYTPGSEELYILDRQGNLIFASDADPAEEDGYAWVQSILDQAADRGHYHYEDGRFEGIHIYESLSSPWLDWLLVKRIPYETLYRDPRQLTLINSLAVSVFLIIAATAAVIISYRFTNPIKQLLRYINKLESGNLDAGLAIDRSDEIGILSKRFYQLIQRINQLIMREYRLELASKSNQLKALQAQINPHFMNNALQSIGTLALQHGDRKVYTLISSLGKMMRYHMRADNSSVPLSAELDYVQSYLALQRQRFDENLQYRIETDDAARAVQVPRMILQPIVENVFKHGIQPALDPGEITVVCRMVEPSVLEIRVADNGVGMEEAEREKLQAILNRTESAFEPVSGDGGIGLINILSRLRLFYSDEVRMRLENRAPRGLEVIISIPLGEKEGMFDESTDRG</sequence>
<evidence type="ECO:0000256" key="2">
    <source>
        <dbReference type="ARBA" id="ARBA00004651"/>
    </source>
</evidence>
<dbReference type="GO" id="GO:0016301">
    <property type="term" value="F:kinase activity"/>
    <property type="evidence" value="ECO:0007669"/>
    <property type="project" value="UniProtKB-KW"/>
</dbReference>
<feature type="transmembrane region" description="Helical" evidence="14">
    <location>
        <begin position="304"/>
        <end position="328"/>
    </location>
</feature>
<organism evidence="17 18">
    <name type="scientific">Thermobacillus xylanilyticus</name>
    <dbReference type="NCBI Taxonomy" id="76633"/>
    <lineage>
        <taxon>Bacteria</taxon>
        <taxon>Bacillati</taxon>
        <taxon>Bacillota</taxon>
        <taxon>Bacilli</taxon>
        <taxon>Bacillales</taxon>
        <taxon>Paenibacillaceae</taxon>
        <taxon>Thermobacillus</taxon>
    </lineage>
</organism>
<evidence type="ECO:0000256" key="4">
    <source>
        <dbReference type="ARBA" id="ARBA00022475"/>
    </source>
</evidence>
<keyword evidence="4" id="KW-1003">Cell membrane</keyword>
<evidence type="ECO:0000256" key="5">
    <source>
        <dbReference type="ARBA" id="ARBA00022553"/>
    </source>
</evidence>
<dbReference type="Gene3D" id="3.30.565.10">
    <property type="entry name" value="Histidine kinase-like ATPase, C-terminal domain"/>
    <property type="match status" value="1"/>
</dbReference>
<dbReference type="Pfam" id="PF06580">
    <property type="entry name" value="His_kinase"/>
    <property type="match status" value="1"/>
</dbReference>
<keyword evidence="11 14" id="KW-1133">Transmembrane helix</keyword>
<keyword evidence="12" id="KW-0902">Two-component regulatory system</keyword>
<accession>A0ABN7RSE4</accession>
<dbReference type="RefSeq" id="WP_213483775.1">
    <property type="nucleotide sequence ID" value="NZ_CAJRAY010000024.1"/>
</dbReference>
<dbReference type="Gene3D" id="3.30.450.20">
    <property type="entry name" value="PAS domain"/>
    <property type="match status" value="1"/>
</dbReference>
<keyword evidence="6 17" id="KW-0808">Transferase</keyword>
<comment type="caution">
    <text evidence="17">The sequence shown here is derived from an EMBL/GenBank/DDBJ whole genome shotgun (WGS) entry which is preliminary data.</text>
</comment>
<keyword evidence="10" id="KW-0067">ATP-binding</keyword>
<keyword evidence="5" id="KW-0597">Phosphoprotein</keyword>
<dbReference type="SUPFAM" id="SSF55874">
    <property type="entry name" value="ATPase domain of HSP90 chaperone/DNA topoisomerase II/histidine kinase"/>
    <property type="match status" value="1"/>
</dbReference>
<feature type="domain" description="HAMP" evidence="16">
    <location>
        <begin position="326"/>
        <end position="378"/>
    </location>
</feature>
<reference evidence="17 18" key="1">
    <citation type="submission" date="2021-04" db="EMBL/GenBank/DDBJ databases">
        <authorList>
            <person name="Rakotoarivonina H."/>
        </authorList>
    </citation>
    <scope>NUCLEOTIDE SEQUENCE [LARGE SCALE GENOMIC DNA]</scope>
    <source>
        <strain evidence="17 18">XE</strain>
    </source>
</reference>
<dbReference type="Pfam" id="PF02518">
    <property type="entry name" value="HATPase_c"/>
    <property type="match status" value="1"/>
</dbReference>
<dbReference type="InterPro" id="IPR005467">
    <property type="entry name" value="His_kinase_dom"/>
</dbReference>
<dbReference type="PANTHER" id="PTHR34220">
    <property type="entry name" value="SENSOR HISTIDINE KINASE YPDA"/>
    <property type="match status" value="1"/>
</dbReference>
<dbReference type="CDD" id="cd06225">
    <property type="entry name" value="HAMP"/>
    <property type="match status" value="1"/>
</dbReference>
<keyword evidence="18" id="KW-1185">Reference proteome</keyword>
<dbReference type="InterPro" id="IPR010559">
    <property type="entry name" value="Sig_transdc_His_kin_internal"/>
</dbReference>
<keyword evidence="13 14" id="KW-0472">Membrane</keyword>
<keyword evidence="9 17" id="KW-0418">Kinase</keyword>
<dbReference type="PROSITE" id="PS50885">
    <property type="entry name" value="HAMP"/>
    <property type="match status" value="1"/>
</dbReference>
<evidence type="ECO:0000256" key="14">
    <source>
        <dbReference type="SAM" id="Phobius"/>
    </source>
</evidence>
<dbReference type="Proteomes" id="UP000681526">
    <property type="component" value="Unassembled WGS sequence"/>
</dbReference>
<dbReference type="SMART" id="SM00387">
    <property type="entry name" value="HATPase_c"/>
    <property type="match status" value="1"/>
</dbReference>
<dbReference type="EC" id="2.7.13.3" evidence="3"/>
<evidence type="ECO:0000256" key="8">
    <source>
        <dbReference type="ARBA" id="ARBA00022741"/>
    </source>
</evidence>
<dbReference type="InterPro" id="IPR050640">
    <property type="entry name" value="Bact_2-comp_sensor_kinase"/>
</dbReference>
<protein>
    <recommendedName>
        <fullName evidence="3">histidine kinase</fullName>
        <ecNumber evidence="3">2.7.13.3</ecNumber>
    </recommendedName>
</protein>
<dbReference type="InterPro" id="IPR036890">
    <property type="entry name" value="HATPase_C_sf"/>
</dbReference>
<dbReference type="InterPro" id="IPR003660">
    <property type="entry name" value="HAMP_dom"/>
</dbReference>
<dbReference type="PANTHER" id="PTHR34220:SF11">
    <property type="entry name" value="SENSOR PROTEIN KINASE HPTS"/>
    <property type="match status" value="1"/>
</dbReference>
<evidence type="ECO:0000259" key="16">
    <source>
        <dbReference type="PROSITE" id="PS50885"/>
    </source>
</evidence>
<proteinExistence type="predicted"/>
<dbReference type="InterPro" id="IPR003594">
    <property type="entry name" value="HATPase_dom"/>
</dbReference>
<evidence type="ECO:0000256" key="7">
    <source>
        <dbReference type="ARBA" id="ARBA00022692"/>
    </source>
</evidence>
<dbReference type="SUPFAM" id="SSF158472">
    <property type="entry name" value="HAMP domain-like"/>
    <property type="match status" value="1"/>
</dbReference>
<evidence type="ECO:0000256" key="11">
    <source>
        <dbReference type="ARBA" id="ARBA00022989"/>
    </source>
</evidence>
<dbReference type="Gene3D" id="6.10.340.10">
    <property type="match status" value="1"/>
</dbReference>
<keyword evidence="7 14" id="KW-0812">Transmembrane</keyword>
<evidence type="ECO:0000313" key="18">
    <source>
        <dbReference type="Proteomes" id="UP000681526"/>
    </source>
</evidence>
<evidence type="ECO:0000256" key="3">
    <source>
        <dbReference type="ARBA" id="ARBA00012438"/>
    </source>
</evidence>
<evidence type="ECO:0000256" key="6">
    <source>
        <dbReference type="ARBA" id="ARBA00022679"/>
    </source>
</evidence>
<evidence type="ECO:0000256" key="10">
    <source>
        <dbReference type="ARBA" id="ARBA00022840"/>
    </source>
</evidence>
<evidence type="ECO:0000259" key="15">
    <source>
        <dbReference type="PROSITE" id="PS50109"/>
    </source>
</evidence>
<evidence type="ECO:0000256" key="12">
    <source>
        <dbReference type="ARBA" id="ARBA00023012"/>
    </source>
</evidence>
<keyword evidence="8" id="KW-0547">Nucleotide-binding</keyword>
<dbReference type="EMBL" id="CAJRAY010000024">
    <property type="protein sequence ID" value="CAG5081783.1"/>
    <property type="molecule type" value="Genomic_DNA"/>
</dbReference>
<comment type="catalytic activity">
    <reaction evidence="1">
        <text>ATP + protein L-histidine = ADP + protein N-phospho-L-histidine.</text>
        <dbReference type="EC" id="2.7.13.3"/>
    </reaction>
</comment>
<evidence type="ECO:0000256" key="1">
    <source>
        <dbReference type="ARBA" id="ARBA00000085"/>
    </source>
</evidence>